<dbReference type="Gene3D" id="3.30.70.330">
    <property type="match status" value="2"/>
</dbReference>
<evidence type="ECO:0000313" key="6">
    <source>
        <dbReference type="Proteomes" id="UP001381693"/>
    </source>
</evidence>
<dbReference type="Pfam" id="PF13893">
    <property type="entry name" value="RRM_5"/>
    <property type="match status" value="1"/>
</dbReference>
<evidence type="ECO:0000256" key="3">
    <source>
        <dbReference type="SAM" id="MobiDB-lite"/>
    </source>
</evidence>
<dbReference type="AlphaFoldDB" id="A0AAN9AA40"/>
<sequence>MGGPRSSGGLFNSPMPDRFGMNHGMSNGGLRGGGSLMGGGGPGQGGPFMGGSGGPGGSSLQAMGQPQPGLPQQGAVLMVYGLNKDKMNADRIFNLLCLYGNIVRIKFLKTKEGCAMVQMGDGLAVERAVANLNNTTFFNSKMQLGYSKQAFLADVQQPYDLPDGTPSFKDYMGNKNNRFINPEMASKNRIQPPSKILHFFNTPPQLTEDQLIKVFQDGEVTEPKSIKLFPSK</sequence>
<evidence type="ECO:0000259" key="4">
    <source>
        <dbReference type="PROSITE" id="PS50102"/>
    </source>
</evidence>
<dbReference type="InterPro" id="IPR055204">
    <property type="entry name" value="HNRNPL_RRM"/>
</dbReference>
<keyword evidence="1 2" id="KW-0694">RNA-binding</keyword>
<evidence type="ECO:0000256" key="2">
    <source>
        <dbReference type="PROSITE-ProRule" id="PRU00176"/>
    </source>
</evidence>
<dbReference type="CDD" id="cd12424">
    <property type="entry name" value="RRM3_hnRNPL_like"/>
    <property type="match status" value="1"/>
</dbReference>
<feature type="domain" description="RRM" evidence="4">
    <location>
        <begin position="75"/>
        <end position="149"/>
    </location>
</feature>
<feature type="region of interest" description="Disordered" evidence="3">
    <location>
        <begin position="1"/>
        <end position="68"/>
    </location>
</feature>
<keyword evidence="6" id="KW-1185">Reference proteome</keyword>
<organism evidence="5 6">
    <name type="scientific">Halocaridina rubra</name>
    <name type="common">Hawaiian red shrimp</name>
    <dbReference type="NCBI Taxonomy" id="373956"/>
    <lineage>
        <taxon>Eukaryota</taxon>
        <taxon>Metazoa</taxon>
        <taxon>Ecdysozoa</taxon>
        <taxon>Arthropoda</taxon>
        <taxon>Crustacea</taxon>
        <taxon>Multicrustacea</taxon>
        <taxon>Malacostraca</taxon>
        <taxon>Eumalacostraca</taxon>
        <taxon>Eucarida</taxon>
        <taxon>Decapoda</taxon>
        <taxon>Pleocyemata</taxon>
        <taxon>Caridea</taxon>
        <taxon>Atyoidea</taxon>
        <taxon>Atyidae</taxon>
        <taxon>Halocaridina</taxon>
    </lineage>
</organism>
<dbReference type="Proteomes" id="UP001381693">
    <property type="component" value="Unassembled WGS sequence"/>
</dbReference>
<feature type="compositionally biased region" description="Gly residues" evidence="3">
    <location>
        <begin position="26"/>
        <end position="57"/>
    </location>
</feature>
<dbReference type="PANTHER" id="PTHR15592">
    <property type="entry name" value="MATRIN 3/NUCLEAR PROTEIN 220-RELATED"/>
    <property type="match status" value="1"/>
</dbReference>
<gene>
    <name evidence="5" type="ORF">SK128_017827</name>
</gene>
<evidence type="ECO:0000256" key="1">
    <source>
        <dbReference type="ARBA" id="ARBA00022884"/>
    </source>
</evidence>
<accession>A0AAN9AA40</accession>
<dbReference type="InterPro" id="IPR035979">
    <property type="entry name" value="RBD_domain_sf"/>
</dbReference>
<dbReference type="InterPro" id="IPR012677">
    <property type="entry name" value="Nucleotide-bd_a/b_plait_sf"/>
</dbReference>
<dbReference type="SMART" id="SM00360">
    <property type="entry name" value="RRM"/>
    <property type="match status" value="1"/>
</dbReference>
<dbReference type="GO" id="GO:0003723">
    <property type="term" value="F:RNA binding"/>
    <property type="evidence" value="ECO:0007669"/>
    <property type="project" value="UniProtKB-UniRule"/>
</dbReference>
<dbReference type="InterPro" id="IPR000504">
    <property type="entry name" value="RRM_dom"/>
</dbReference>
<feature type="compositionally biased region" description="Low complexity" evidence="3">
    <location>
        <begin position="58"/>
        <end position="68"/>
    </location>
</feature>
<evidence type="ECO:0000313" key="5">
    <source>
        <dbReference type="EMBL" id="KAK7077530.1"/>
    </source>
</evidence>
<comment type="caution">
    <text evidence="5">The sequence shown here is derived from an EMBL/GenBank/DDBJ whole genome shotgun (WGS) entry which is preliminary data.</text>
</comment>
<proteinExistence type="predicted"/>
<dbReference type="PROSITE" id="PS50102">
    <property type="entry name" value="RRM"/>
    <property type="match status" value="1"/>
</dbReference>
<reference evidence="5 6" key="1">
    <citation type="submission" date="2023-11" db="EMBL/GenBank/DDBJ databases">
        <title>Halocaridina rubra genome assembly.</title>
        <authorList>
            <person name="Smith C."/>
        </authorList>
    </citation>
    <scope>NUCLEOTIDE SEQUENCE [LARGE SCALE GENOMIC DNA]</scope>
    <source>
        <strain evidence="5">EP-1</strain>
        <tissue evidence="5">Whole</tissue>
    </source>
</reference>
<dbReference type="Pfam" id="PF22976">
    <property type="entry name" value="RRM_10"/>
    <property type="match status" value="1"/>
</dbReference>
<protein>
    <recommendedName>
        <fullName evidence="4">RRM domain-containing protein</fullName>
    </recommendedName>
</protein>
<feature type="non-terminal residue" evidence="5">
    <location>
        <position position="232"/>
    </location>
</feature>
<name>A0AAN9AA40_HALRR</name>
<dbReference type="SUPFAM" id="SSF54928">
    <property type="entry name" value="RNA-binding domain, RBD"/>
    <property type="match status" value="1"/>
</dbReference>
<dbReference type="EMBL" id="JAXCGZ010008612">
    <property type="protein sequence ID" value="KAK7077530.1"/>
    <property type="molecule type" value="Genomic_DNA"/>
</dbReference>